<organism evidence="1 2">
    <name type="scientific">Ethanoligenens harbinense (strain DSM 18485 / JCM 12961 / CGMCC 1.5033 / YUAN-3)</name>
    <dbReference type="NCBI Taxonomy" id="663278"/>
    <lineage>
        <taxon>Bacteria</taxon>
        <taxon>Bacillati</taxon>
        <taxon>Bacillota</taxon>
        <taxon>Clostridia</taxon>
        <taxon>Eubacteriales</taxon>
        <taxon>Oscillospiraceae</taxon>
        <taxon>Ethanoligenens</taxon>
    </lineage>
</organism>
<dbReference type="Gene3D" id="3.30.300.20">
    <property type="match status" value="1"/>
</dbReference>
<dbReference type="RefSeq" id="WP_013485030.1">
    <property type="nucleotide sequence ID" value="NC_014828.1"/>
</dbReference>
<dbReference type="eggNOG" id="COG1765">
    <property type="taxonomic scope" value="Bacteria"/>
</dbReference>
<evidence type="ECO:0000313" key="1">
    <source>
        <dbReference type="EMBL" id="ADU26669.1"/>
    </source>
</evidence>
<evidence type="ECO:0000313" key="2">
    <source>
        <dbReference type="Proteomes" id="UP000001551"/>
    </source>
</evidence>
<keyword evidence="2" id="KW-1185">Reference proteome</keyword>
<dbReference type="SUPFAM" id="SSF82784">
    <property type="entry name" value="OsmC-like"/>
    <property type="match status" value="1"/>
</dbReference>
<dbReference type="Proteomes" id="UP000001551">
    <property type="component" value="Chromosome"/>
</dbReference>
<proteinExistence type="predicted"/>
<accession>E6U4P1</accession>
<gene>
    <name evidence="1" type="ordered locus">Ethha_1117</name>
</gene>
<dbReference type="AlphaFoldDB" id="E6U4P1"/>
<dbReference type="PANTHER" id="PTHR39624:SF2">
    <property type="entry name" value="OSMC-LIKE PROTEIN"/>
    <property type="match status" value="1"/>
</dbReference>
<dbReference type="HOGENOM" id="CLU_100275_4_1_9"/>
<dbReference type="InterPro" id="IPR003718">
    <property type="entry name" value="OsmC/Ohr_fam"/>
</dbReference>
<sequence>MKEGNDMVTSISEQARYKTRVEGNHALQVYADVSEQKGGKSNGFRPHDLLCASLAACLNITVRMLLEELALSYDSVKVVVDLKRENPLKTTFLYHVDIEGKMSEDMKETVIKKAADCSIHQTLSGPISFEQVSSL</sequence>
<protein>
    <submittedName>
        <fullName evidence="1">OsmC family protein</fullName>
    </submittedName>
</protein>
<dbReference type="Pfam" id="PF02566">
    <property type="entry name" value="OsmC"/>
    <property type="match status" value="1"/>
</dbReference>
<dbReference type="InterPro" id="IPR015946">
    <property type="entry name" value="KH_dom-like_a/b"/>
</dbReference>
<dbReference type="STRING" id="663278.Ethha_1117"/>
<reference evidence="1 2" key="1">
    <citation type="submission" date="2010-12" db="EMBL/GenBank/DDBJ databases">
        <title>Complete sequence of Ethanoligenens harbinense YUAN-3.</title>
        <authorList>
            <person name="Lucas S."/>
            <person name="Copeland A."/>
            <person name="Lapidus A."/>
            <person name="Cheng J.-F."/>
            <person name="Bruce D."/>
            <person name="Goodwin L."/>
            <person name="Pitluck S."/>
            <person name="Chertkov O."/>
            <person name="Misra M."/>
            <person name="Detter J.C."/>
            <person name="Han C."/>
            <person name="Tapia R."/>
            <person name="Land M."/>
            <person name="Hauser L."/>
            <person name="Jeffries C."/>
            <person name="Kyrpides N."/>
            <person name="Ivanova N."/>
            <person name="Mikhailova N."/>
            <person name="Wang A."/>
            <person name="Mouttaki H."/>
            <person name="He Z."/>
            <person name="Zhou J."/>
            <person name="Hemme C.L."/>
            <person name="Woyke T."/>
        </authorList>
    </citation>
    <scope>NUCLEOTIDE SEQUENCE [LARGE SCALE GENOMIC DNA]</scope>
    <source>
        <strain evidence="2">DSM 18485 / JCM 12961 / CGMCC 1.5033 / YUAN-3</strain>
    </source>
</reference>
<name>E6U4P1_ETHHY</name>
<dbReference type="InterPro" id="IPR036102">
    <property type="entry name" value="OsmC/Ohrsf"/>
</dbReference>
<dbReference type="PANTHER" id="PTHR39624">
    <property type="entry name" value="PROTEIN INVOLVED IN RIMO-MEDIATED BETA-METHYLTHIOLATION OF RIBOSOMAL PROTEIN S12 YCAO"/>
    <property type="match status" value="1"/>
</dbReference>
<dbReference type="KEGG" id="eha:Ethha_1117"/>
<dbReference type="EMBL" id="CP002400">
    <property type="protein sequence ID" value="ADU26669.1"/>
    <property type="molecule type" value="Genomic_DNA"/>
</dbReference>